<evidence type="ECO:0000313" key="15">
    <source>
        <dbReference type="Proteomes" id="UP000297890"/>
    </source>
</evidence>
<dbReference type="AlphaFoldDB" id="A0A4Z0FC17"/>
<dbReference type="InterPro" id="IPR002901">
    <property type="entry name" value="MGlyc_endo_b_GlcNAc-like_dom"/>
</dbReference>
<evidence type="ECO:0000256" key="7">
    <source>
        <dbReference type="ARBA" id="ARBA00022795"/>
    </source>
</evidence>
<comment type="similarity">
    <text evidence="3">In the N-terminal section; belongs to the FlgJ family.</text>
</comment>
<dbReference type="InterPro" id="IPR013377">
    <property type="entry name" value="FlgJ"/>
</dbReference>
<dbReference type="Pfam" id="PF10135">
    <property type="entry name" value="Rod-binding"/>
    <property type="match status" value="1"/>
</dbReference>
<dbReference type="OrthoDB" id="289937at2"/>
<dbReference type="GO" id="GO:0016798">
    <property type="term" value="F:hydrolase activity, acting on glycosyl bonds"/>
    <property type="evidence" value="ECO:0007669"/>
    <property type="project" value="UniProtKB-KW"/>
</dbReference>
<evidence type="ECO:0000256" key="10">
    <source>
        <dbReference type="ARBA" id="ARBA00023316"/>
    </source>
</evidence>
<accession>A0A4Z0FC17</accession>
<dbReference type="RefSeq" id="WP_135281152.1">
    <property type="nucleotide sequence ID" value="NZ_SRIO01000004.1"/>
</dbReference>
<dbReference type="GO" id="GO:0004040">
    <property type="term" value="F:amidase activity"/>
    <property type="evidence" value="ECO:0007669"/>
    <property type="project" value="InterPro"/>
</dbReference>
<evidence type="ECO:0000256" key="9">
    <source>
        <dbReference type="ARBA" id="ARBA00023295"/>
    </source>
</evidence>
<dbReference type="Gene3D" id="1.10.530.10">
    <property type="match status" value="1"/>
</dbReference>
<keyword evidence="14" id="KW-0969">Cilium</keyword>
<keyword evidence="14" id="KW-0966">Cell projection</keyword>
<evidence type="ECO:0000256" key="12">
    <source>
        <dbReference type="SAM" id="MobiDB-lite"/>
    </source>
</evidence>
<evidence type="ECO:0000256" key="6">
    <source>
        <dbReference type="ARBA" id="ARBA00022764"/>
    </source>
</evidence>
<evidence type="ECO:0000259" key="13">
    <source>
        <dbReference type="SMART" id="SM00047"/>
    </source>
</evidence>
<feature type="region of interest" description="Disordered" evidence="12">
    <location>
        <begin position="151"/>
        <end position="180"/>
    </location>
</feature>
<dbReference type="PRINTS" id="PR01002">
    <property type="entry name" value="FLGFLGJ"/>
</dbReference>
<feature type="region of interest" description="Disordered" evidence="12">
    <location>
        <begin position="98"/>
        <end position="122"/>
    </location>
</feature>
<dbReference type="Proteomes" id="UP000297890">
    <property type="component" value="Unassembled WGS sequence"/>
</dbReference>
<keyword evidence="8 14" id="KW-0378">Hydrolase</keyword>
<evidence type="ECO:0000256" key="8">
    <source>
        <dbReference type="ARBA" id="ARBA00022801"/>
    </source>
</evidence>
<dbReference type="Pfam" id="PF01832">
    <property type="entry name" value="Glucosaminidase"/>
    <property type="match status" value="1"/>
</dbReference>
<comment type="similarity">
    <text evidence="4">In the C-terminal section; belongs to the glycosyl hydrolase 73 family.</text>
</comment>
<keyword evidence="10" id="KW-0961">Cell wall biogenesis/degradation</keyword>
<dbReference type="GO" id="GO:0071973">
    <property type="term" value="P:bacterial-type flagellum-dependent cell motility"/>
    <property type="evidence" value="ECO:0007669"/>
    <property type="project" value="TreeGrafter"/>
</dbReference>
<gene>
    <name evidence="14" type="primary">flgJ</name>
    <name evidence="14" type="ORF">E4680_04265</name>
</gene>
<evidence type="ECO:0000256" key="5">
    <source>
        <dbReference type="ARBA" id="ARBA00013433"/>
    </source>
</evidence>
<dbReference type="NCBIfam" id="TIGR02541">
    <property type="entry name" value="flagell_FlgJ"/>
    <property type="match status" value="1"/>
</dbReference>
<dbReference type="GO" id="GO:0044780">
    <property type="term" value="P:bacterial-type flagellum assembly"/>
    <property type="evidence" value="ECO:0007669"/>
    <property type="project" value="InterPro"/>
</dbReference>
<dbReference type="InterPro" id="IPR019301">
    <property type="entry name" value="Flagellar_prot_FlgJ_N"/>
</dbReference>
<dbReference type="EMBL" id="SRIO01000004">
    <property type="protein sequence ID" value="TFZ83272.1"/>
    <property type="molecule type" value="Genomic_DNA"/>
</dbReference>
<dbReference type="Gene3D" id="2.10.70.40">
    <property type="entry name" value="peptidoglycan hydrolase"/>
    <property type="match status" value="1"/>
</dbReference>
<comment type="subcellular location">
    <subcellularLocation>
        <location evidence="2">Periplasm</location>
    </subcellularLocation>
</comment>
<evidence type="ECO:0000256" key="3">
    <source>
        <dbReference type="ARBA" id="ARBA00006880"/>
    </source>
</evidence>
<dbReference type="PANTHER" id="PTHR33308:SF9">
    <property type="entry name" value="PEPTIDOGLYCAN HYDROLASE FLGJ"/>
    <property type="match status" value="1"/>
</dbReference>
<proteinExistence type="inferred from homology"/>
<evidence type="ECO:0000313" key="14">
    <source>
        <dbReference type="EMBL" id="TFZ83272.1"/>
    </source>
</evidence>
<name>A0A4Z0FC17_9GAMM</name>
<dbReference type="SMART" id="SM00047">
    <property type="entry name" value="LYZ2"/>
    <property type="match status" value="1"/>
</dbReference>
<evidence type="ECO:0000256" key="2">
    <source>
        <dbReference type="ARBA" id="ARBA00004418"/>
    </source>
</evidence>
<dbReference type="PANTHER" id="PTHR33308">
    <property type="entry name" value="PEPTIDOGLYCAN HYDROLASE FLGJ"/>
    <property type="match status" value="1"/>
</dbReference>
<evidence type="ECO:0000256" key="11">
    <source>
        <dbReference type="ARBA" id="ARBA00030835"/>
    </source>
</evidence>
<dbReference type="GO" id="GO:0042597">
    <property type="term" value="C:periplasmic space"/>
    <property type="evidence" value="ECO:0007669"/>
    <property type="project" value="UniProtKB-SubCell"/>
</dbReference>
<reference evidence="14 15" key="1">
    <citation type="journal article" date="2019" name="ISME J.">
        <title>Candidatus Macondimonas diazotrophica, a novel gammaproteobacterial genus dominating crude-oil-contaminated coastal sediments.</title>
        <authorList>
            <person name="Karthikeyan S."/>
            <person name="Konstantinidis K."/>
        </authorList>
    </citation>
    <scope>NUCLEOTIDE SEQUENCE [LARGE SCALE GENOMIC DNA]</scope>
    <source>
        <strain evidence="14 15">KTK01</strain>
    </source>
</reference>
<evidence type="ECO:0000256" key="4">
    <source>
        <dbReference type="ARBA" id="ARBA00007974"/>
    </source>
</evidence>
<keyword evidence="7" id="KW-1005">Bacterial flagellum biogenesis</keyword>
<keyword evidence="6" id="KW-0574">Periplasm</keyword>
<keyword evidence="14" id="KW-0282">Flagellum</keyword>
<dbReference type="GO" id="GO:0071555">
    <property type="term" value="P:cell wall organization"/>
    <property type="evidence" value="ECO:0007669"/>
    <property type="project" value="UniProtKB-KW"/>
</dbReference>
<protein>
    <recommendedName>
        <fullName evidence="5">Peptidoglycan hydrolase FlgJ</fullName>
    </recommendedName>
    <alternativeName>
        <fullName evidence="11">Muramidase FlgJ</fullName>
    </alternativeName>
</protein>
<comment type="caution">
    <text evidence="14">The sequence shown here is derived from an EMBL/GenBank/DDBJ whole genome shotgun (WGS) entry which is preliminary data.</text>
</comment>
<evidence type="ECO:0000256" key="1">
    <source>
        <dbReference type="ARBA" id="ARBA00002954"/>
    </source>
</evidence>
<feature type="domain" description="Mannosyl-glycoprotein endo-beta-N-acetylglucosamidase-like" evidence="13">
    <location>
        <begin position="194"/>
        <end position="353"/>
    </location>
</feature>
<comment type="function">
    <text evidence="1">Flagellum-specific muramidase which hydrolyzes the peptidoglycan layer to assemble the rod structure in the periplasmic space.</text>
</comment>
<dbReference type="InterPro" id="IPR051056">
    <property type="entry name" value="Glycosyl_Hydrolase_73"/>
</dbReference>
<keyword evidence="15" id="KW-1185">Reference proteome</keyword>
<keyword evidence="9" id="KW-0326">Glycosidase</keyword>
<organism evidence="14 15">
    <name type="scientific">Candidatus Macondimonas diazotrophica</name>
    <dbReference type="NCBI Taxonomy" id="2305248"/>
    <lineage>
        <taxon>Bacteria</taxon>
        <taxon>Pseudomonadati</taxon>
        <taxon>Pseudomonadota</taxon>
        <taxon>Gammaproteobacteria</taxon>
        <taxon>Chromatiales</taxon>
        <taxon>Ectothiorhodospiraceae</taxon>
        <taxon>Candidatus Macondimonas</taxon>
    </lineage>
</organism>
<sequence length="362" mass="39480">MIHAPNTFAADPKSLDTLRERLRNEPDQGRTEVGRQFESLFIQIMLKNMRSATISPGVTDSDQSQFYQELFDTQISQQLAQGQGLGIGEQVTRQLDPAPVRPRADSSAEAAAPGLFQNLTLNRPTLTPPTHAVRPAPLPAFTAFAAAPLRSAPASGHAEPAPRARSVEPVNRPPQLAAPARDAMATRIASAAERVDWPPNSPEAFIGALWPHAQRAAEDLGVSPKVLLAQAALESGWGKRQIRHPDGRTSFNLFGIKAGRGWEGERVRVSTLEYTGTVSERRLEHFRAYDSLSDAFADYVRLLKNNPRYQDALGAGNDHGAFADALQRAGYATDPNYAAKIKRIMATRMTHLDQPEPGTSLV</sequence>